<protein>
    <submittedName>
        <fullName evidence="1">Uncharacterized protein</fullName>
    </submittedName>
</protein>
<comment type="caution">
    <text evidence="1">The sequence shown here is derived from an EMBL/GenBank/DDBJ whole genome shotgun (WGS) entry which is preliminary data.</text>
</comment>
<reference evidence="1 2" key="1">
    <citation type="journal article" date="2023" name="ACS Omega">
        <title>Identification of the Neoaspergillic Acid Biosynthesis Gene Cluster by Establishing an In Vitro CRISPR-Ribonucleoprotein Genetic System in Aspergillus melleus.</title>
        <authorList>
            <person name="Yuan B."/>
            <person name="Grau M.F."/>
            <person name="Murata R.M."/>
            <person name="Torok T."/>
            <person name="Venkateswaran K."/>
            <person name="Stajich J.E."/>
            <person name="Wang C.C.C."/>
        </authorList>
    </citation>
    <scope>NUCLEOTIDE SEQUENCE [LARGE SCALE GENOMIC DNA]</scope>
    <source>
        <strain evidence="1 2">IMV 1140</strain>
    </source>
</reference>
<dbReference type="EMBL" id="JAOPJF010000049">
    <property type="protein sequence ID" value="KAK1142572.1"/>
    <property type="molecule type" value="Genomic_DNA"/>
</dbReference>
<dbReference type="Proteomes" id="UP001177260">
    <property type="component" value="Unassembled WGS sequence"/>
</dbReference>
<proteinExistence type="predicted"/>
<sequence>MPNSSDGEHDSRTASVGVQRTRRGTSNDSSRRSSLDKPNAKRQRRNGKSDTREVQDFVPRGASFSANSLQVDPDSTSSSGSDSESDSGSGSTSSSGGDDDESSSSDSAEEYKPTQAPAGGWNKGSKSGIRTSLRSRNQTNGDDKTPTQFDAVNDKFWRSRSDSASSGGGDSSKSPNENGKKENPHVSEEGELEEDHTAESSQMHLSGDSDESDSVDSEADDFILLNIGSRDEDQSISGQRPKDDGYDPEQLPPSEPRVNGDAHNGVTNNPSKEEAFRRFSQKYPMTPSTLADLERDDMESQARCLFYDRDINDISLQLPIACTECSREGHLAEVCPSRECVHCGAWNQHQSNFCPQWRRCQRCRDRGHDEAQCPSQLKGSAAETPCDLCGSTEHLELQCDAVWKIPRQDAQSGPVLVSLSCSHCTSNRHLIGDCPSLPKPLMSSSWTLKGVDPNLVTNTNSVVSGRAKGPSSRGSQRGGLKIRGRADQRSPSPDSDDMMSRPRQPIGRGAPRGSIRIGGGIGRNKNFAPAGSRAPEPSYHGGYRSRSPPRPGRGRGRDNYHPGGPRSPPGRPRHPLPPRPGRGGGDRGGRGSYRGGGGPGPKRGGGGDAYRPLPSAGKKAWDRYRL</sequence>
<name>A0ACC3AX99_9EURO</name>
<evidence type="ECO:0000313" key="2">
    <source>
        <dbReference type="Proteomes" id="UP001177260"/>
    </source>
</evidence>
<gene>
    <name evidence="1" type="ORF">N8T08_007547</name>
</gene>
<keyword evidence="2" id="KW-1185">Reference proteome</keyword>
<evidence type="ECO:0000313" key="1">
    <source>
        <dbReference type="EMBL" id="KAK1142572.1"/>
    </source>
</evidence>
<organism evidence="1 2">
    <name type="scientific">Aspergillus melleus</name>
    <dbReference type="NCBI Taxonomy" id="138277"/>
    <lineage>
        <taxon>Eukaryota</taxon>
        <taxon>Fungi</taxon>
        <taxon>Dikarya</taxon>
        <taxon>Ascomycota</taxon>
        <taxon>Pezizomycotina</taxon>
        <taxon>Eurotiomycetes</taxon>
        <taxon>Eurotiomycetidae</taxon>
        <taxon>Eurotiales</taxon>
        <taxon>Aspergillaceae</taxon>
        <taxon>Aspergillus</taxon>
        <taxon>Aspergillus subgen. Circumdati</taxon>
    </lineage>
</organism>
<accession>A0ACC3AX99</accession>